<dbReference type="PANTHER" id="PTHR42085">
    <property type="entry name" value="F-BOX DOMAIN-CONTAINING PROTEIN"/>
    <property type="match status" value="1"/>
</dbReference>
<dbReference type="EMBL" id="MCFA01000227">
    <property type="protein sequence ID" value="ORX97813.1"/>
    <property type="molecule type" value="Genomic_DNA"/>
</dbReference>
<dbReference type="Proteomes" id="UP000193144">
    <property type="component" value="Unassembled WGS sequence"/>
</dbReference>
<organism evidence="2 3">
    <name type="scientific">Clohesyomyces aquaticus</name>
    <dbReference type="NCBI Taxonomy" id="1231657"/>
    <lineage>
        <taxon>Eukaryota</taxon>
        <taxon>Fungi</taxon>
        <taxon>Dikarya</taxon>
        <taxon>Ascomycota</taxon>
        <taxon>Pezizomycotina</taxon>
        <taxon>Dothideomycetes</taxon>
        <taxon>Pleosporomycetidae</taxon>
        <taxon>Pleosporales</taxon>
        <taxon>Lindgomycetaceae</taxon>
        <taxon>Clohesyomyces</taxon>
    </lineage>
</organism>
<name>A0A1Y1YIY0_9PLEO</name>
<reference evidence="2 3" key="1">
    <citation type="submission" date="2016-07" db="EMBL/GenBank/DDBJ databases">
        <title>Pervasive Adenine N6-methylation of Active Genes in Fungi.</title>
        <authorList>
            <consortium name="DOE Joint Genome Institute"/>
            <person name="Mondo S.J."/>
            <person name="Dannebaum R.O."/>
            <person name="Kuo R.C."/>
            <person name="Labutti K."/>
            <person name="Haridas S."/>
            <person name="Kuo A."/>
            <person name="Salamov A."/>
            <person name="Ahrendt S.R."/>
            <person name="Lipzen A."/>
            <person name="Sullivan W."/>
            <person name="Andreopoulos W.B."/>
            <person name="Clum A."/>
            <person name="Lindquist E."/>
            <person name="Daum C."/>
            <person name="Ramamoorthy G.K."/>
            <person name="Gryganskyi A."/>
            <person name="Culley D."/>
            <person name="Magnuson J.K."/>
            <person name="James T.Y."/>
            <person name="O'Malley M.A."/>
            <person name="Stajich J.E."/>
            <person name="Spatafora J.W."/>
            <person name="Visel A."/>
            <person name="Grigoriev I.V."/>
        </authorList>
    </citation>
    <scope>NUCLEOTIDE SEQUENCE [LARGE SCALE GENOMIC DNA]</scope>
    <source>
        <strain evidence="2 3">CBS 115471</strain>
    </source>
</reference>
<gene>
    <name evidence="2" type="ORF">BCR34DRAFT_160345</name>
</gene>
<dbReference type="InterPro" id="IPR038883">
    <property type="entry name" value="AN11006-like"/>
</dbReference>
<feature type="region of interest" description="Disordered" evidence="1">
    <location>
        <begin position="1"/>
        <end position="41"/>
    </location>
</feature>
<keyword evidence="3" id="KW-1185">Reference proteome</keyword>
<accession>A0A1Y1YIY0</accession>
<comment type="caution">
    <text evidence="2">The sequence shown here is derived from an EMBL/GenBank/DDBJ whole genome shotgun (WGS) entry which is preliminary data.</text>
</comment>
<dbReference type="OrthoDB" id="5272396at2759"/>
<evidence type="ECO:0000313" key="2">
    <source>
        <dbReference type="EMBL" id="ORX97813.1"/>
    </source>
</evidence>
<dbReference type="AlphaFoldDB" id="A0A1Y1YIY0"/>
<proteinExistence type="predicted"/>
<dbReference type="PANTHER" id="PTHR42085:SF1">
    <property type="entry name" value="F-BOX DOMAIN-CONTAINING PROTEIN"/>
    <property type="match status" value="1"/>
</dbReference>
<dbReference type="STRING" id="1231657.A0A1Y1YIY0"/>
<protein>
    <submittedName>
        <fullName evidence="2">Uncharacterized protein</fullName>
    </submittedName>
</protein>
<feature type="compositionally biased region" description="Polar residues" evidence="1">
    <location>
        <begin position="25"/>
        <end position="41"/>
    </location>
</feature>
<evidence type="ECO:0000313" key="3">
    <source>
        <dbReference type="Proteomes" id="UP000193144"/>
    </source>
</evidence>
<sequence>MAPQAKGCRNRRSGKIRSLDARSLPSKTFSQSGEISSEPWQTYSPSEVHQIVRDYPGFLYPELLNERRRSAPLKGKPFPFMSMPPELRCEVYRMHLLSSDTIELWPHVRHNVMWSANSRRKASIFEHAKFQDKLKLLRVSRTVHREASAIFYGETEFRFSGINGWMICSTWLNTIGPQHFQCLKRLTIHVPFPGIDHLTHPTQTNVGFNEKACTLRPHQHEHFRHFLVKRGLKIPSEWTYDWSISDIVSRLSTSNLKVLKLVLPPTYYISHGDSAESSSLDWHWKMVKLLKDNCDAVRDAGGYKLGLTIRFVLLKIRDGGQDIQDEFDIEFGTRPWLRRYTGQCKRMIDNVREREWVGAIEYGVHDKDGAYEIMDKETCAATAGSGAILKDTLDENEW</sequence>
<evidence type="ECO:0000256" key="1">
    <source>
        <dbReference type="SAM" id="MobiDB-lite"/>
    </source>
</evidence>